<dbReference type="GO" id="GO:0005737">
    <property type="term" value="C:cytoplasm"/>
    <property type="evidence" value="ECO:0007669"/>
    <property type="project" value="TreeGrafter"/>
</dbReference>
<evidence type="ECO:0000259" key="12">
    <source>
        <dbReference type="Pfam" id="PF02230"/>
    </source>
</evidence>
<comment type="similarity">
    <text evidence="1">Belongs to the AB hydrolase superfamily. AB hydrolase 2 family.</text>
</comment>
<keyword evidence="6" id="KW-0276">Fatty acid metabolism</keyword>
<protein>
    <recommendedName>
        <fullName evidence="3">Acyl-protein thioesterase 1</fullName>
        <ecNumber evidence="2">3.1.2.22</ecNumber>
    </recommendedName>
    <alternativeName>
        <fullName evidence="8">Palmitoyl-protein hydrolase</fullName>
    </alternativeName>
</protein>
<comment type="catalytic activity">
    <reaction evidence="9">
        <text>S-hexadecanoyl-L-cysteinyl-[protein] + H2O = L-cysteinyl-[protein] + hexadecanoate + H(+)</text>
        <dbReference type="Rhea" id="RHEA:19233"/>
        <dbReference type="Rhea" id="RHEA-COMP:10131"/>
        <dbReference type="Rhea" id="RHEA-COMP:11032"/>
        <dbReference type="ChEBI" id="CHEBI:7896"/>
        <dbReference type="ChEBI" id="CHEBI:15377"/>
        <dbReference type="ChEBI" id="CHEBI:15378"/>
        <dbReference type="ChEBI" id="CHEBI:29950"/>
        <dbReference type="ChEBI" id="CHEBI:74151"/>
        <dbReference type="EC" id="3.1.2.22"/>
    </reaction>
</comment>
<keyword evidence="4" id="KW-0719">Serine esterase</keyword>
<keyword evidence="11" id="KW-1133">Transmembrane helix</keyword>
<keyword evidence="14" id="KW-1185">Reference proteome</keyword>
<dbReference type="VEuPathDB" id="FungiDB:MELLADRAFT_102973"/>
<dbReference type="Proteomes" id="UP000001072">
    <property type="component" value="Unassembled WGS sequence"/>
</dbReference>
<evidence type="ECO:0000256" key="11">
    <source>
        <dbReference type="SAM" id="Phobius"/>
    </source>
</evidence>
<dbReference type="EMBL" id="GL883094">
    <property type="protein sequence ID" value="EGG10418.1"/>
    <property type="molecule type" value="Genomic_DNA"/>
</dbReference>
<name>F4RA46_MELLP</name>
<feature type="compositionally biased region" description="Low complexity" evidence="10">
    <location>
        <begin position="52"/>
        <end position="63"/>
    </location>
</feature>
<proteinExistence type="inferred from homology"/>
<organism evidence="14">
    <name type="scientific">Melampsora larici-populina (strain 98AG31 / pathotype 3-4-7)</name>
    <name type="common">Poplar leaf rust fungus</name>
    <dbReference type="NCBI Taxonomy" id="747676"/>
    <lineage>
        <taxon>Eukaryota</taxon>
        <taxon>Fungi</taxon>
        <taxon>Dikarya</taxon>
        <taxon>Basidiomycota</taxon>
        <taxon>Pucciniomycotina</taxon>
        <taxon>Pucciniomycetes</taxon>
        <taxon>Pucciniales</taxon>
        <taxon>Melampsoraceae</taxon>
        <taxon>Melampsora</taxon>
    </lineage>
</organism>
<evidence type="ECO:0000256" key="3">
    <source>
        <dbReference type="ARBA" id="ARBA00014923"/>
    </source>
</evidence>
<dbReference type="GeneID" id="18921830"/>
<dbReference type="PANTHER" id="PTHR10655">
    <property type="entry name" value="LYSOPHOSPHOLIPASE-RELATED"/>
    <property type="match status" value="1"/>
</dbReference>
<evidence type="ECO:0000256" key="9">
    <source>
        <dbReference type="ARBA" id="ARBA00047337"/>
    </source>
</evidence>
<keyword evidence="6" id="KW-0443">Lipid metabolism</keyword>
<evidence type="ECO:0000256" key="8">
    <source>
        <dbReference type="ARBA" id="ARBA00031195"/>
    </source>
</evidence>
<evidence type="ECO:0000256" key="7">
    <source>
        <dbReference type="ARBA" id="ARBA00029392"/>
    </source>
</evidence>
<keyword evidence="11" id="KW-0472">Membrane</keyword>
<evidence type="ECO:0000256" key="10">
    <source>
        <dbReference type="SAM" id="MobiDB-lite"/>
    </source>
</evidence>
<dbReference type="InterPro" id="IPR003140">
    <property type="entry name" value="PLipase/COase/thioEstase"/>
</dbReference>
<accession>F4RA46</accession>
<keyword evidence="11" id="KW-0812">Transmembrane</keyword>
<dbReference type="InParanoid" id="F4RA46"/>
<dbReference type="EC" id="3.1.2.22" evidence="2"/>
<dbReference type="eggNOG" id="KOG2112">
    <property type="taxonomic scope" value="Eukaryota"/>
</dbReference>
<dbReference type="InterPro" id="IPR029058">
    <property type="entry name" value="AB_hydrolase_fold"/>
</dbReference>
<dbReference type="InterPro" id="IPR050565">
    <property type="entry name" value="LYPA1-2/EST-like"/>
</dbReference>
<evidence type="ECO:0000256" key="1">
    <source>
        <dbReference type="ARBA" id="ARBA00006499"/>
    </source>
</evidence>
<dbReference type="PANTHER" id="PTHR10655:SF17">
    <property type="entry name" value="LYSOPHOSPHOLIPASE-LIKE PROTEIN 1"/>
    <property type="match status" value="1"/>
</dbReference>
<evidence type="ECO:0000313" key="14">
    <source>
        <dbReference type="Proteomes" id="UP000001072"/>
    </source>
</evidence>
<keyword evidence="5" id="KW-0378">Hydrolase</keyword>
<dbReference type="HOGENOM" id="CLU_059676_0_0_1"/>
<feature type="region of interest" description="Disordered" evidence="10">
    <location>
        <begin position="51"/>
        <end position="70"/>
    </location>
</feature>
<reference evidence="14" key="1">
    <citation type="journal article" date="2011" name="Proc. Natl. Acad. Sci. U.S.A.">
        <title>Obligate biotrophy features unraveled by the genomic analysis of rust fungi.</title>
        <authorList>
            <person name="Duplessis S."/>
            <person name="Cuomo C.A."/>
            <person name="Lin Y.-C."/>
            <person name="Aerts A."/>
            <person name="Tisserant E."/>
            <person name="Veneault-Fourrey C."/>
            <person name="Joly D.L."/>
            <person name="Hacquard S."/>
            <person name="Amselem J."/>
            <person name="Cantarel B.L."/>
            <person name="Chiu R."/>
            <person name="Coutinho P.M."/>
            <person name="Feau N."/>
            <person name="Field M."/>
            <person name="Frey P."/>
            <person name="Gelhaye E."/>
            <person name="Goldberg J."/>
            <person name="Grabherr M.G."/>
            <person name="Kodira C.D."/>
            <person name="Kohler A."/>
            <person name="Kuees U."/>
            <person name="Lindquist E.A."/>
            <person name="Lucas S.M."/>
            <person name="Mago R."/>
            <person name="Mauceli E."/>
            <person name="Morin E."/>
            <person name="Murat C."/>
            <person name="Pangilinan J.L."/>
            <person name="Park R."/>
            <person name="Pearson M."/>
            <person name="Quesneville H."/>
            <person name="Rouhier N."/>
            <person name="Sakthikumar S."/>
            <person name="Salamov A.A."/>
            <person name="Schmutz J."/>
            <person name="Selles B."/>
            <person name="Shapiro H."/>
            <person name="Tanguay P."/>
            <person name="Tuskan G.A."/>
            <person name="Henrissat B."/>
            <person name="Van de Peer Y."/>
            <person name="Rouze P."/>
            <person name="Ellis J.G."/>
            <person name="Dodds P.N."/>
            <person name="Schein J.E."/>
            <person name="Zhong S."/>
            <person name="Hamelin R.C."/>
            <person name="Grigoriev I.V."/>
            <person name="Szabo L.J."/>
            <person name="Martin F."/>
        </authorList>
    </citation>
    <scope>NUCLEOTIDE SEQUENCE [LARGE SCALE GENOMIC DNA]</scope>
    <source>
        <strain evidence="14">98AG31 / pathotype 3-4-7</strain>
    </source>
</reference>
<feature type="domain" description="Phospholipase/carboxylesterase/thioesterase" evidence="12">
    <location>
        <begin position="114"/>
        <end position="335"/>
    </location>
</feature>
<dbReference type="GO" id="GO:0052689">
    <property type="term" value="F:carboxylic ester hydrolase activity"/>
    <property type="evidence" value="ECO:0007669"/>
    <property type="project" value="UniProtKB-KW"/>
</dbReference>
<evidence type="ECO:0000256" key="2">
    <source>
        <dbReference type="ARBA" id="ARBA00012423"/>
    </source>
</evidence>
<dbReference type="KEGG" id="mlr:MELLADRAFT_102973"/>
<dbReference type="GO" id="GO:0008474">
    <property type="term" value="F:palmitoyl-(protein) hydrolase activity"/>
    <property type="evidence" value="ECO:0007669"/>
    <property type="project" value="UniProtKB-EC"/>
</dbReference>
<dbReference type="SUPFAM" id="SSF53474">
    <property type="entry name" value="alpha/beta-Hydrolases"/>
    <property type="match status" value="1"/>
</dbReference>
<sequence length="386" mass="42741">MASSSINLKVVGQRLIRWVVRHYPVIISTLVIVASFLLGLKFGPRLLHHKTSSPTPTLSTPSPGSIQGPAPRPEHLVPYIYRASWSNAEADITPIEFDVLEPLDANDGKGSGWTVVFIHGLGSPDSSHGHQWRETLLSTLRRPLDSQSIGNLTGLRFILPKAPIIPITVYSDQPNGGARPGWFNINDWRDLNYLEDEDGLRRSCVQISTIIAEQVIESKMQMNKTIIAGFSQGAVMTLLTSLTLPEPPAATLMLSGYLPLPFRLPLLLSTVPGFYQSTAFYWIHGTTDEVLTYNAAKLGFNLLRRISQEAFGRAKFKTLSGLAHGFSENEQIVVTNWIEGIVDQDTRGEFDDLVDNLIQAENVIDDPQYPVEHLISTSFTKSPLDD</sequence>
<dbReference type="GO" id="GO:0006631">
    <property type="term" value="P:fatty acid metabolic process"/>
    <property type="evidence" value="ECO:0007669"/>
    <property type="project" value="UniProtKB-KW"/>
</dbReference>
<dbReference type="RefSeq" id="XP_007405888.1">
    <property type="nucleotide sequence ID" value="XM_007405826.1"/>
</dbReference>
<evidence type="ECO:0000313" key="13">
    <source>
        <dbReference type="EMBL" id="EGG10418.1"/>
    </source>
</evidence>
<dbReference type="AlphaFoldDB" id="F4RA46"/>
<evidence type="ECO:0000256" key="4">
    <source>
        <dbReference type="ARBA" id="ARBA00022487"/>
    </source>
</evidence>
<evidence type="ECO:0000256" key="6">
    <source>
        <dbReference type="ARBA" id="ARBA00022832"/>
    </source>
</evidence>
<dbReference type="Gene3D" id="3.40.50.1820">
    <property type="entry name" value="alpha/beta hydrolase"/>
    <property type="match status" value="1"/>
</dbReference>
<dbReference type="OrthoDB" id="2504171at2759"/>
<comment type="function">
    <text evidence="7">Hydrolyzes fatty acids from S-acylated cysteine residues in proteins with a strong preference for palmitoylated G-alpha proteins over other acyl substrates. Mediates the deacylation of G-alpha proteins such as GPA1 in vivo, but has weak or no activity toward palmitoylated Ras proteins. Has weak lysophospholipase activity in vitro; however such activity may not exist in vivo.</text>
</comment>
<feature type="transmembrane region" description="Helical" evidence="11">
    <location>
        <begin position="20"/>
        <end position="40"/>
    </location>
</feature>
<evidence type="ECO:0000256" key="5">
    <source>
        <dbReference type="ARBA" id="ARBA00022801"/>
    </source>
</evidence>
<dbReference type="Pfam" id="PF02230">
    <property type="entry name" value="Abhydrolase_2"/>
    <property type="match status" value="1"/>
</dbReference>
<gene>
    <name evidence="13" type="ORF">MELLADRAFT_102973</name>
</gene>